<feature type="transmembrane region" description="Helical" evidence="6">
    <location>
        <begin position="324"/>
        <end position="342"/>
    </location>
</feature>
<dbReference type="EMBL" id="JWZX01001299">
    <property type="protein sequence ID" value="KOO34197.1"/>
    <property type="molecule type" value="Genomic_DNA"/>
</dbReference>
<name>A0A0M0K6F8_9EUKA</name>
<dbReference type="PANTHER" id="PTHR12778:SF9">
    <property type="entry name" value="ACETYL-COENZYME A TRANSPORTER 1"/>
    <property type="match status" value="1"/>
</dbReference>
<feature type="transmembrane region" description="Helical" evidence="6">
    <location>
        <begin position="292"/>
        <end position="312"/>
    </location>
</feature>
<comment type="caution">
    <text evidence="7">The sequence shown here is derived from an EMBL/GenBank/DDBJ whole genome shotgun (WGS) entry which is preliminary data.</text>
</comment>
<evidence type="ECO:0000256" key="1">
    <source>
        <dbReference type="ARBA" id="ARBA00004141"/>
    </source>
</evidence>
<dbReference type="GO" id="GO:0008521">
    <property type="term" value="F:acetyl-CoA transmembrane transporter activity"/>
    <property type="evidence" value="ECO:0007669"/>
    <property type="project" value="InterPro"/>
</dbReference>
<evidence type="ECO:0000313" key="7">
    <source>
        <dbReference type="EMBL" id="KOO34197.1"/>
    </source>
</evidence>
<dbReference type="AlphaFoldDB" id="A0A0M0K6F8"/>
<keyword evidence="2 6" id="KW-0812">Transmembrane</keyword>
<feature type="transmembrane region" description="Helical" evidence="6">
    <location>
        <begin position="515"/>
        <end position="533"/>
    </location>
</feature>
<evidence type="ECO:0000313" key="8">
    <source>
        <dbReference type="Proteomes" id="UP000037460"/>
    </source>
</evidence>
<gene>
    <name evidence="7" type="ORF">Ctob_010564</name>
</gene>
<feature type="transmembrane region" description="Helical" evidence="6">
    <location>
        <begin position="45"/>
        <end position="72"/>
    </location>
</feature>
<evidence type="ECO:0000256" key="3">
    <source>
        <dbReference type="ARBA" id="ARBA00022989"/>
    </source>
</evidence>
<feature type="transmembrane region" description="Helical" evidence="6">
    <location>
        <begin position="232"/>
        <end position="256"/>
    </location>
</feature>
<sequence length="555" mass="59656">MAEIRNRSSSSQPSGSSARSEADIELRKQASAADTVPVVGWRQDIFAISLLLLLYTLQGVPMGIASAVPFLMQKKNLRDSDQGKFSFASWPFSLKLLWAPLVDSLYHSRFGRRKTWIVPAQLAIGALLLWAAPHIDVWLGEGGGVDVPVEVGTLTMLFFAFFFLAATQDIAVDGLALTILSPANKELGATCNTIGQSFGYLISSTGFLALYSPEFCNAYLRPAAAFDETHGLVTLGGFMLFWGWVFLASTLWVALLSRGDEHMPLRGSLGTLLRDAYEEMWLVLRLPAVRSMALALLTCRAALGVFGSATSLRITQAGMPKEHLAIMVSVAQVLGMGVQLYVSGRFLTTGAAGEEAKPLHIFARLYPARLLMGLVALTLVTVVGAHRGSSGGLPYWLYAVVTLSILVQVAVQETGFVAIMAFFNRVADPSIGGTYMTMLNTIANLGAAWPNTAALFLIDAMHHTRPCSCEPPATAGALQALAMPWQALGKSIGKVFGVAVAAPCKCKPEVLIDGYTATCMLSLLVGVAWFVLVRPRLFALQALPPSAWLARRVSV</sequence>
<keyword evidence="4 6" id="KW-0472">Membrane</keyword>
<evidence type="ECO:0000256" key="6">
    <source>
        <dbReference type="SAM" id="Phobius"/>
    </source>
</evidence>
<dbReference type="Pfam" id="PF13000">
    <property type="entry name" value="Acatn"/>
    <property type="match status" value="2"/>
</dbReference>
<dbReference type="GO" id="GO:0016020">
    <property type="term" value="C:membrane"/>
    <property type="evidence" value="ECO:0007669"/>
    <property type="project" value="UniProtKB-SubCell"/>
</dbReference>
<dbReference type="SUPFAM" id="SSF103473">
    <property type="entry name" value="MFS general substrate transporter"/>
    <property type="match status" value="1"/>
</dbReference>
<keyword evidence="3 6" id="KW-1133">Transmembrane helix</keyword>
<protein>
    <submittedName>
        <fullName evidence="7">Acetyl-coenzyme a transporter 1</fullName>
    </submittedName>
</protein>
<dbReference type="PANTHER" id="PTHR12778">
    <property type="entry name" value="SOLUTE CARRIER FAMILY 33 ACETYL-COA TRANSPORTER -RELATED"/>
    <property type="match status" value="1"/>
</dbReference>
<feature type="transmembrane region" description="Helical" evidence="6">
    <location>
        <begin position="155"/>
        <end position="181"/>
    </location>
</feature>
<feature type="compositionally biased region" description="Low complexity" evidence="5">
    <location>
        <begin position="7"/>
        <end position="19"/>
    </location>
</feature>
<dbReference type="GO" id="GO:0035348">
    <property type="term" value="P:acetyl-CoA transmembrane transport"/>
    <property type="evidence" value="ECO:0007669"/>
    <property type="project" value="InterPro"/>
</dbReference>
<reference evidence="8" key="1">
    <citation type="journal article" date="2015" name="PLoS Genet.">
        <title>Genome Sequence and Transcriptome Analyses of Chrysochromulina tobin: Metabolic Tools for Enhanced Algal Fitness in the Prominent Order Prymnesiales (Haptophyceae).</title>
        <authorList>
            <person name="Hovde B.T."/>
            <person name="Deodato C.R."/>
            <person name="Hunsperger H.M."/>
            <person name="Ryken S.A."/>
            <person name="Yost W."/>
            <person name="Jha R.K."/>
            <person name="Patterson J."/>
            <person name="Monnat R.J. Jr."/>
            <person name="Barlow S.B."/>
            <person name="Starkenburg S.R."/>
            <person name="Cattolico R.A."/>
        </authorList>
    </citation>
    <scope>NUCLEOTIDE SEQUENCE</scope>
    <source>
        <strain evidence="8">CCMP291</strain>
    </source>
</reference>
<dbReference type="Proteomes" id="UP000037460">
    <property type="component" value="Unassembled WGS sequence"/>
</dbReference>
<feature type="region of interest" description="Disordered" evidence="5">
    <location>
        <begin position="1"/>
        <end position="21"/>
    </location>
</feature>
<evidence type="ECO:0000256" key="2">
    <source>
        <dbReference type="ARBA" id="ARBA00022692"/>
    </source>
</evidence>
<feature type="transmembrane region" description="Helical" evidence="6">
    <location>
        <begin position="193"/>
        <end position="212"/>
    </location>
</feature>
<dbReference type="InterPro" id="IPR024371">
    <property type="entry name" value="AcetylCoA_trans_1-like"/>
</dbReference>
<dbReference type="InterPro" id="IPR004752">
    <property type="entry name" value="AmpG_permease/AT-1"/>
</dbReference>
<feature type="transmembrane region" description="Helical" evidence="6">
    <location>
        <begin position="363"/>
        <end position="383"/>
    </location>
</feature>
<feature type="transmembrane region" description="Helical" evidence="6">
    <location>
        <begin position="435"/>
        <end position="458"/>
    </location>
</feature>
<evidence type="ECO:0000256" key="4">
    <source>
        <dbReference type="ARBA" id="ARBA00023136"/>
    </source>
</evidence>
<accession>A0A0M0K6F8</accession>
<proteinExistence type="predicted"/>
<evidence type="ECO:0000256" key="5">
    <source>
        <dbReference type="SAM" id="MobiDB-lite"/>
    </source>
</evidence>
<feature type="transmembrane region" description="Helical" evidence="6">
    <location>
        <begin position="395"/>
        <end position="423"/>
    </location>
</feature>
<organism evidence="7 8">
    <name type="scientific">Chrysochromulina tobinii</name>
    <dbReference type="NCBI Taxonomy" id="1460289"/>
    <lineage>
        <taxon>Eukaryota</taxon>
        <taxon>Haptista</taxon>
        <taxon>Haptophyta</taxon>
        <taxon>Prymnesiophyceae</taxon>
        <taxon>Prymnesiales</taxon>
        <taxon>Chrysochromulinaceae</taxon>
        <taxon>Chrysochromulina</taxon>
    </lineage>
</organism>
<keyword evidence="8" id="KW-1185">Reference proteome</keyword>
<feature type="transmembrane region" description="Helical" evidence="6">
    <location>
        <begin position="116"/>
        <end position="135"/>
    </location>
</feature>
<comment type="subcellular location">
    <subcellularLocation>
        <location evidence="1">Membrane</location>
        <topology evidence="1">Multi-pass membrane protein</topology>
    </subcellularLocation>
</comment>
<dbReference type="InterPro" id="IPR036259">
    <property type="entry name" value="MFS_trans_sf"/>
</dbReference>
<dbReference type="OrthoDB" id="6415790at2759"/>